<feature type="compositionally biased region" description="Polar residues" evidence="3">
    <location>
        <begin position="26"/>
        <end position="35"/>
    </location>
</feature>
<sequence length="897" mass="97107">MDFDCPKCQQPLKAPDLASFAPPRQGPQSVENSSRGAHKPRRFVPPNPTTPKRPRSATSIPNPAQKISGGNRRLLLLFSLLAVASYCFVTSKDDVAPQLVRDQRVASIKAHSNANLAPKTAVDSRPATTPVPVEDSSKNSTPVPAPAPALPQTDPIAWLCDHRERAPKQLVLRTPVIFAVTENHKESGKVEVPAGATAQIVDFTATTVDLRVVNATVRIPVDITNLRMLAQAAMEGRTPAAVASAEVQPMHVNSRTAVLSRRFAHPSAPLNLEDLKTLKANLDKEPWKSGYAALAADPHSRVGGRMSGPFAEVGRAPNVNLGPWRNDMTSIWCLARMWYFTGNKAYAQKAHDILIAWSTTHKVFSGREATLDLGDYAYKFVGGAEILRGTWPGWTEADTATVKNYFAKVLLPATNKYGENMYGAGNKGALSMVAAALMEIFNDDPAKLEATLWQYRALPHIGIRNSNPIGELGDSLRDQGHFHGQFLSLAMLAETLWKQGIDLYSEQDNRLLAVGEYFGRVNLQVPTPFLPFGTTDAYYTADNTNHGWDHGRMVLNLVHGAYVVRKGLQAPYVEMRRQQLPIDGESFMFEKVVDHSTALPLPALSFPGTASVTRGMHDVDIGRAGPAGTSSYSGGNWKVKGSGDPRHPDQSCHFTYKAVTGNCAIIAKVESIEDNSGNARSGVMLRASLDPNATRGLMLINKKGQAEQNFQGFSIYGGSNYGTKALGINQTSYWVKLERVGRILAGYISQDGTNWAATDVGQYNEMPETVYIGLAVCSGSSGALNSTTFTHVQITGGDDEAPATIPAPPVALLASPGEKSVPLRWQPSLGARWYLVKRATTSGGPYTTIAKATDYSYVDTSVTGGDNYYYVVSAVNSAGESANSPEDTVKPEGWRLR</sequence>
<gene>
    <name evidence="5" type="ORF">CfE428DRAFT_1815</name>
</gene>
<evidence type="ECO:0000313" key="6">
    <source>
        <dbReference type="Proteomes" id="UP000005824"/>
    </source>
</evidence>
<dbReference type="InParanoid" id="B4CYS7"/>
<dbReference type="Gene3D" id="2.60.120.200">
    <property type="match status" value="1"/>
</dbReference>
<dbReference type="AlphaFoldDB" id="B4CYS7"/>
<keyword evidence="6" id="KW-1185">Reference proteome</keyword>
<dbReference type="EMBL" id="ABVL01000004">
    <property type="protein sequence ID" value="EDY20618.1"/>
    <property type="molecule type" value="Genomic_DNA"/>
</dbReference>
<dbReference type="SUPFAM" id="SSF48230">
    <property type="entry name" value="Chondroitin AC/alginate lyase"/>
    <property type="match status" value="1"/>
</dbReference>
<dbReference type="InterPro" id="IPR036116">
    <property type="entry name" value="FN3_sf"/>
</dbReference>
<evidence type="ECO:0000256" key="1">
    <source>
        <dbReference type="ARBA" id="ARBA00022729"/>
    </source>
</evidence>
<feature type="region of interest" description="Disordered" evidence="3">
    <location>
        <begin position="116"/>
        <end position="148"/>
    </location>
</feature>
<feature type="region of interest" description="Disordered" evidence="3">
    <location>
        <begin position="1"/>
        <end position="66"/>
    </location>
</feature>
<dbReference type="GO" id="GO:0042597">
    <property type="term" value="C:periplasmic space"/>
    <property type="evidence" value="ECO:0007669"/>
    <property type="project" value="InterPro"/>
</dbReference>
<reference evidence="5 6" key="1">
    <citation type="journal article" date="2011" name="J. Bacteriol.">
        <title>Genome sequence of Chthoniobacter flavus Ellin428, an aerobic heterotrophic soil bacterium.</title>
        <authorList>
            <person name="Kant R."/>
            <person name="van Passel M.W."/>
            <person name="Palva A."/>
            <person name="Lucas S."/>
            <person name="Lapidus A."/>
            <person name="Glavina Del Rio T."/>
            <person name="Dalin E."/>
            <person name="Tice H."/>
            <person name="Bruce D."/>
            <person name="Goodwin L."/>
            <person name="Pitluck S."/>
            <person name="Larimer F.W."/>
            <person name="Land M.L."/>
            <person name="Hauser L."/>
            <person name="Sangwan P."/>
            <person name="de Vos W.M."/>
            <person name="Janssen P.H."/>
            <person name="Smidt H."/>
        </authorList>
    </citation>
    <scope>NUCLEOTIDE SEQUENCE [LARGE SCALE GENOMIC DNA]</scope>
    <source>
        <strain evidence="5 6">Ellin428</strain>
    </source>
</reference>
<evidence type="ECO:0000256" key="2">
    <source>
        <dbReference type="ARBA" id="ARBA00023239"/>
    </source>
</evidence>
<evidence type="ECO:0000313" key="5">
    <source>
        <dbReference type="EMBL" id="EDY20618.1"/>
    </source>
</evidence>
<evidence type="ECO:0000256" key="3">
    <source>
        <dbReference type="SAM" id="MobiDB-lite"/>
    </source>
</evidence>
<dbReference type="SUPFAM" id="SSF49265">
    <property type="entry name" value="Fibronectin type III"/>
    <property type="match status" value="1"/>
</dbReference>
<dbReference type="InterPro" id="IPR008397">
    <property type="entry name" value="Alginate_lyase_dom"/>
</dbReference>
<dbReference type="eggNOG" id="COG4733">
    <property type="taxonomic scope" value="Bacteria"/>
</dbReference>
<dbReference type="Proteomes" id="UP000005824">
    <property type="component" value="Unassembled WGS sequence"/>
</dbReference>
<dbReference type="STRING" id="497964.CfE428DRAFT_1815"/>
<dbReference type="InterPro" id="IPR013783">
    <property type="entry name" value="Ig-like_fold"/>
</dbReference>
<dbReference type="Gene3D" id="1.50.10.100">
    <property type="entry name" value="Chondroitin AC/alginate lyase"/>
    <property type="match status" value="1"/>
</dbReference>
<accession>B4CYS7</accession>
<dbReference type="PROSITE" id="PS50853">
    <property type="entry name" value="FN3"/>
    <property type="match status" value="1"/>
</dbReference>
<organism evidence="5 6">
    <name type="scientific">Chthoniobacter flavus Ellin428</name>
    <dbReference type="NCBI Taxonomy" id="497964"/>
    <lineage>
        <taxon>Bacteria</taxon>
        <taxon>Pseudomonadati</taxon>
        <taxon>Verrucomicrobiota</taxon>
        <taxon>Spartobacteria</taxon>
        <taxon>Chthoniobacterales</taxon>
        <taxon>Chthoniobacteraceae</taxon>
        <taxon>Chthoniobacter</taxon>
    </lineage>
</organism>
<proteinExistence type="predicted"/>
<dbReference type="InterPro" id="IPR008929">
    <property type="entry name" value="Chondroitin_lyas"/>
</dbReference>
<comment type="caution">
    <text evidence="5">The sequence shown here is derived from an EMBL/GenBank/DDBJ whole genome shotgun (WGS) entry which is preliminary data.</text>
</comment>
<protein>
    <submittedName>
        <fullName evidence="5">Fibronectin type III domain protein</fullName>
    </submittedName>
</protein>
<dbReference type="GO" id="GO:0016829">
    <property type="term" value="F:lyase activity"/>
    <property type="evidence" value="ECO:0007669"/>
    <property type="project" value="UniProtKB-KW"/>
</dbReference>
<dbReference type="Gene3D" id="2.60.40.10">
    <property type="entry name" value="Immunoglobulins"/>
    <property type="match status" value="1"/>
</dbReference>
<dbReference type="Pfam" id="PF05426">
    <property type="entry name" value="Alginate_lyase"/>
    <property type="match status" value="1"/>
</dbReference>
<keyword evidence="2" id="KW-0456">Lyase</keyword>
<dbReference type="CDD" id="cd00063">
    <property type="entry name" value="FN3"/>
    <property type="match status" value="1"/>
</dbReference>
<dbReference type="InterPro" id="IPR003961">
    <property type="entry name" value="FN3_dom"/>
</dbReference>
<keyword evidence="1" id="KW-0732">Signal</keyword>
<feature type="domain" description="Fibronectin type-III" evidence="4">
    <location>
        <begin position="805"/>
        <end position="894"/>
    </location>
</feature>
<evidence type="ECO:0000259" key="4">
    <source>
        <dbReference type="PROSITE" id="PS50853"/>
    </source>
</evidence>
<name>B4CYS7_9BACT</name>